<dbReference type="AlphaFoldDB" id="A0A9Q0BVH7"/>
<evidence type="ECO:0000256" key="1">
    <source>
        <dbReference type="SAM" id="MobiDB-lite"/>
    </source>
</evidence>
<organism evidence="2 3">
    <name type="scientific">Drosophila gunungcola</name>
    <name type="common">fruit fly</name>
    <dbReference type="NCBI Taxonomy" id="103775"/>
    <lineage>
        <taxon>Eukaryota</taxon>
        <taxon>Metazoa</taxon>
        <taxon>Ecdysozoa</taxon>
        <taxon>Arthropoda</taxon>
        <taxon>Hexapoda</taxon>
        <taxon>Insecta</taxon>
        <taxon>Pterygota</taxon>
        <taxon>Neoptera</taxon>
        <taxon>Endopterygota</taxon>
        <taxon>Diptera</taxon>
        <taxon>Brachycera</taxon>
        <taxon>Muscomorpha</taxon>
        <taxon>Ephydroidea</taxon>
        <taxon>Drosophilidae</taxon>
        <taxon>Drosophila</taxon>
        <taxon>Sophophora</taxon>
    </lineage>
</organism>
<accession>A0A9Q0BVH7</accession>
<dbReference type="EMBL" id="JAMKOV010000001">
    <property type="protein sequence ID" value="KAI8046232.1"/>
    <property type="molecule type" value="Genomic_DNA"/>
</dbReference>
<evidence type="ECO:0000313" key="2">
    <source>
        <dbReference type="EMBL" id="KAI8046232.1"/>
    </source>
</evidence>
<sequence>MPASRRNLHVNETELCQSLRLSLADFPSRSHSWPEDDDINVAADGNDDHDNHVKTKPNQSQSQSPRKEPPMDLFGA</sequence>
<evidence type="ECO:0000313" key="3">
    <source>
        <dbReference type="Proteomes" id="UP001059596"/>
    </source>
</evidence>
<gene>
    <name evidence="2" type="ORF">M5D96_002434</name>
</gene>
<keyword evidence="3" id="KW-1185">Reference proteome</keyword>
<proteinExistence type="predicted"/>
<name>A0A9Q0BVH7_9MUSC</name>
<reference evidence="2" key="1">
    <citation type="journal article" date="2023" name="Genome Biol. Evol.">
        <title>Long-read-based Genome Assembly of Drosophila gunungcola Reveals Fewer Chemosensory Genes in Flower-breeding Species.</title>
        <authorList>
            <person name="Negi A."/>
            <person name="Liao B.Y."/>
            <person name="Yeh S.D."/>
        </authorList>
    </citation>
    <scope>NUCLEOTIDE SEQUENCE</scope>
    <source>
        <strain evidence="2">Sukarami</strain>
    </source>
</reference>
<dbReference type="Proteomes" id="UP001059596">
    <property type="component" value="Chromosome 3R"/>
</dbReference>
<feature type="region of interest" description="Disordered" evidence="1">
    <location>
        <begin position="28"/>
        <end position="76"/>
    </location>
</feature>
<protein>
    <submittedName>
        <fullName evidence="2">Uncharacterized protein</fullName>
    </submittedName>
</protein>
<comment type="caution">
    <text evidence="2">The sequence shown here is derived from an EMBL/GenBank/DDBJ whole genome shotgun (WGS) entry which is preliminary data.</text>
</comment>